<organism evidence="11 12">
    <name type="scientific">Trichoplax adhaerens</name>
    <name type="common">Trichoplax reptans</name>
    <dbReference type="NCBI Taxonomy" id="10228"/>
    <lineage>
        <taxon>Eukaryota</taxon>
        <taxon>Metazoa</taxon>
        <taxon>Placozoa</taxon>
        <taxon>Uniplacotomia</taxon>
        <taxon>Trichoplacea</taxon>
        <taxon>Trichoplacidae</taxon>
        <taxon>Trichoplax</taxon>
    </lineage>
</organism>
<evidence type="ECO:0000256" key="1">
    <source>
        <dbReference type="ARBA" id="ARBA00004141"/>
    </source>
</evidence>
<evidence type="ECO:0000256" key="4">
    <source>
        <dbReference type="ARBA" id="ARBA00023040"/>
    </source>
</evidence>
<dbReference type="FunCoup" id="B3SE39">
    <property type="interactions" value="527"/>
</dbReference>
<evidence type="ECO:0000256" key="6">
    <source>
        <dbReference type="ARBA" id="ARBA00023170"/>
    </source>
</evidence>
<dbReference type="SUPFAM" id="SSF81321">
    <property type="entry name" value="Family A G protein-coupled receptor-like"/>
    <property type="match status" value="1"/>
</dbReference>
<evidence type="ECO:0000313" key="12">
    <source>
        <dbReference type="Proteomes" id="UP000009022"/>
    </source>
</evidence>
<comment type="subcellular location">
    <subcellularLocation>
        <location evidence="1">Membrane</location>
        <topology evidence="1">Multi-pass membrane protein</topology>
    </subcellularLocation>
</comment>
<dbReference type="InterPro" id="IPR017452">
    <property type="entry name" value="GPCR_Rhodpsn_7TM"/>
</dbReference>
<dbReference type="OrthoDB" id="5959645at2759"/>
<dbReference type="PANTHER" id="PTHR24235:SF29">
    <property type="entry name" value="GH23382P"/>
    <property type="match status" value="1"/>
</dbReference>
<dbReference type="InParanoid" id="B3SE39"/>
<dbReference type="PRINTS" id="PR00237">
    <property type="entry name" value="GPCRRHODOPSN"/>
</dbReference>
<dbReference type="InterPro" id="IPR000276">
    <property type="entry name" value="GPCR_Rhodpsn"/>
</dbReference>
<gene>
    <name evidence="11" type="ORF">TRIADDRAFT_34297</name>
</gene>
<dbReference type="HOGENOM" id="CLU_1726925_0_0_1"/>
<dbReference type="Pfam" id="PF00001">
    <property type="entry name" value="7tm_1"/>
    <property type="match status" value="1"/>
</dbReference>
<keyword evidence="4 8" id="KW-0297">G-protein coupled receptor</keyword>
<evidence type="ECO:0000256" key="9">
    <source>
        <dbReference type="SAM" id="Phobius"/>
    </source>
</evidence>
<evidence type="ECO:0000313" key="11">
    <source>
        <dbReference type="EMBL" id="EDV19006.1"/>
    </source>
</evidence>
<proteinExistence type="inferred from homology"/>
<sequence>MVNLFSHNISNSNAINNIYNIIYDYASLISGVLSIIGCSLNLFLLYILIRDKQFHTVSYKLIRISVISDILSSFTIGTGCLLISYEFTYDGGIILCRVVIFFTFTSNGVSILNLCLIAIDRYFAIVKPFYRRYHRRRKQIFYLSQIFVWTIS</sequence>
<accession>B3SE39</accession>
<feature type="non-terminal residue" evidence="11">
    <location>
        <position position="152"/>
    </location>
</feature>
<feature type="transmembrane region" description="Helical" evidence="9">
    <location>
        <begin position="91"/>
        <end position="119"/>
    </location>
</feature>
<evidence type="ECO:0000259" key="10">
    <source>
        <dbReference type="PROSITE" id="PS50262"/>
    </source>
</evidence>
<comment type="similarity">
    <text evidence="8">Belongs to the G-protein coupled receptor 1 family.</text>
</comment>
<dbReference type="CDD" id="cd00637">
    <property type="entry name" value="7tm_classA_rhodopsin-like"/>
    <property type="match status" value="1"/>
</dbReference>
<dbReference type="CTD" id="6759722"/>
<dbReference type="GO" id="GO:0004930">
    <property type="term" value="F:G protein-coupled receptor activity"/>
    <property type="evidence" value="ECO:0007669"/>
    <property type="project" value="UniProtKB-KW"/>
</dbReference>
<evidence type="ECO:0000256" key="2">
    <source>
        <dbReference type="ARBA" id="ARBA00022692"/>
    </source>
</evidence>
<feature type="transmembrane region" description="Helical" evidence="9">
    <location>
        <begin position="25"/>
        <end position="49"/>
    </location>
</feature>
<evidence type="ECO:0000256" key="5">
    <source>
        <dbReference type="ARBA" id="ARBA00023136"/>
    </source>
</evidence>
<dbReference type="AlphaFoldDB" id="B3SE39"/>
<keyword evidence="3 9" id="KW-1133">Transmembrane helix</keyword>
<dbReference type="KEGG" id="tad:TRIADDRAFT_34297"/>
<dbReference type="PROSITE" id="PS50262">
    <property type="entry name" value="G_PROTEIN_RECEP_F1_2"/>
    <property type="match status" value="1"/>
</dbReference>
<dbReference type="PROSITE" id="PS00237">
    <property type="entry name" value="G_PROTEIN_RECEP_F1_1"/>
    <property type="match status" value="1"/>
</dbReference>
<evidence type="ECO:0000256" key="7">
    <source>
        <dbReference type="ARBA" id="ARBA00023224"/>
    </source>
</evidence>
<dbReference type="Gene3D" id="1.20.1070.10">
    <property type="entry name" value="Rhodopsin 7-helix transmembrane proteins"/>
    <property type="match status" value="1"/>
</dbReference>
<keyword evidence="7 8" id="KW-0807">Transducer</keyword>
<feature type="transmembrane region" description="Helical" evidence="9">
    <location>
        <begin position="61"/>
        <end position="85"/>
    </location>
</feature>
<evidence type="ECO:0000256" key="3">
    <source>
        <dbReference type="ARBA" id="ARBA00022989"/>
    </source>
</evidence>
<feature type="domain" description="G-protein coupled receptors family 1 profile" evidence="10">
    <location>
        <begin position="40"/>
        <end position="152"/>
    </location>
</feature>
<dbReference type="RefSeq" id="XP_002118508.1">
    <property type="nucleotide sequence ID" value="XM_002118472.1"/>
</dbReference>
<reference evidence="11 12" key="1">
    <citation type="journal article" date="2008" name="Nature">
        <title>The Trichoplax genome and the nature of placozoans.</title>
        <authorList>
            <person name="Srivastava M."/>
            <person name="Begovic E."/>
            <person name="Chapman J."/>
            <person name="Putnam N.H."/>
            <person name="Hellsten U."/>
            <person name="Kawashima T."/>
            <person name="Kuo A."/>
            <person name="Mitros T."/>
            <person name="Salamov A."/>
            <person name="Carpenter M.L."/>
            <person name="Signorovitch A.Y."/>
            <person name="Moreno M.A."/>
            <person name="Kamm K."/>
            <person name="Grimwood J."/>
            <person name="Schmutz J."/>
            <person name="Shapiro H."/>
            <person name="Grigoriev I.V."/>
            <person name="Buss L.W."/>
            <person name="Schierwater B."/>
            <person name="Dellaporta S.L."/>
            <person name="Rokhsar D.S."/>
        </authorList>
    </citation>
    <scope>NUCLEOTIDE SEQUENCE [LARGE SCALE GENOMIC DNA]</scope>
    <source>
        <strain evidence="11 12">Grell-BS-1999</strain>
    </source>
</reference>
<dbReference type="PhylomeDB" id="B3SE39"/>
<dbReference type="PANTHER" id="PTHR24235">
    <property type="entry name" value="NEUROPEPTIDE Y RECEPTOR"/>
    <property type="match status" value="1"/>
</dbReference>
<keyword evidence="2 8" id="KW-0812">Transmembrane</keyword>
<keyword evidence="12" id="KW-1185">Reference proteome</keyword>
<dbReference type="GeneID" id="6759722"/>
<keyword evidence="6 8" id="KW-0675">Receptor</keyword>
<evidence type="ECO:0000256" key="8">
    <source>
        <dbReference type="RuleBase" id="RU000688"/>
    </source>
</evidence>
<protein>
    <recommendedName>
        <fullName evidence="10">G-protein coupled receptors family 1 profile domain-containing protein</fullName>
    </recommendedName>
</protein>
<dbReference type="GO" id="GO:0016020">
    <property type="term" value="C:membrane"/>
    <property type="evidence" value="ECO:0007669"/>
    <property type="project" value="UniProtKB-SubCell"/>
</dbReference>
<dbReference type="Proteomes" id="UP000009022">
    <property type="component" value="Unassembled WGS sequence"/>
</dbReference>
<name>B3SE39_TRIAD</name>
<keyword evidence="5 9" id="KW-0472">Membrane</keyword>
<dbReference type="EMBL" id="DS985350">
    <property type="protein sequence ID" value="EDV19006.1"/>
    <property type="molecule type" value="Genomic_DNA"/>
</dbReference>